<dbReference type="GeneID" id="77848509"/>
<sequence length="76" mass="8997">MKSHTIEFTRDDLVVRITRYPAEEPGKSPSVEIEVESSGLPRSFVWFDREPQLFAFKEMLEEYIETFRPTKDETAR</sequence>
<dbReference type="EMBL" id="ADLE01000008">
    <property type="protein sequence ID" value="EJZ64738.1"/>
    <property type="molecule type" value="Genomic_DNA"/>
</dbReference>
<dbReference type="AlphaFoldDB" id="K0WZX4"/>
<proteinExistence type="predicted"/>
<protein>
    <submittedName>
        <fullName evidence="1">Uncharacterized protein</fullName>
    </submittedName>
</protein>
<gene>
    <name evidence="1" type="ORF">HMPREF9448_01220</name>
</gene>
<name>K0WZX4_9BACT</name>
<dbReference type="OrthoDB" id="1104331at2"/>
<evidence type="ECO:0000313" key="2">
    <source>
        <dbReference type="Proteomes" id="UP000006044"/>
    </source>
</evidence>
<comment type="caution">
    <text evidence="1">The sequence shown here is derived from an EMBL/GenBank/DDBJ whole genome shotgun (WGS) entry which is preliminary data.</text>
</comment>
<reference evidence="1 2" key="1">
    <citation type="submission" date="2012-08" db="EMBL/GenBank/DDBJ databases">
        <title>The Genome Sequence of Barnesiella intestinihominis YIT 11860.</title>
        <authorList>
            <consortium name="The Broad Institute Genome Sequencing Platform"/>
            <person name="Earl A."/>
            <person name="Ward D."/>
            <person name="Feldgarden M."/>
            <person name="Gevers D."/>
            <person name="Morotomi M."/>
            <person name="Walker B."/>
            <person name="Young S.K."/>
            <person name="Zeng Q."/>
            <person name="Gargeya S."/>
            <person name="Fitzgerald M."/>
            <person name="Haas B."/>
            <person name="Abouelleil A."/>
            <person name="Alvarado L."/>
            <person name="Arachchi H.M."/>
            <person name="Berlin A.M."/>
            <person name="Chapman S.B."/>
            <person name="Goldberg J."/>
            <person name="Griggs A."/>
            <person name="Gujja S."/>
            <person name="Hansen M."/>
            <person name="Howarth C."/>
            <person name="Imamovic A."/>
            <person name="Larimer J."/>
            <person name="McCowen C."/>
            <person name="Montmayeur A."/>
            <person name="Murphy C."/>
            <person name="Neiman D."/>
            <person name="Pearson M."/>
            <person name="Priest M."/>
            <person name="Roberts A."/>
            <person name="Saif S."/>
            <person name="Shea T."/>
            <person name="Sisk P."/>
            <person name="Sykes S."/>
            <person name="Wortman J."/>
            <person name="Nusbaum C."/>
            <person name="Birren B."/>
        </authorList>
    </citation>
    <scope>NUCLEOTIDE SEQUENCE [LARGE SCALE GENOMIC DNA]</scope>
    <source>
        <strain evidence="1 2">YIT 11860</strain>
    </source>
</reference>
<dbReference type="STRING" id="742726.HMPREF9448_01220"/>
<organism evidence="1 2">
    <name type="scientific">Barnesiella intestinihominis YIT 11860</name>
    <dbReference type="NCBI Taxonomy" id="742726"/>
    <lineage>
        <taxon>Bacteria</taxon>
        <taxon>Pseudomonadati</taxon>
        <taxon>Bacteroidota</taxon>
        <taxon>Bacteroidia</taxon>
        <taxon>Bacteroidales</taxon>
        <taxon>Barnesiellaceae</taxon>
        <taxon>Barnesiella</taxon>
    </lineage>
</organism>
<keyword evidence="2" id="KW-1185">Reference proteome</keyword>
<evidence type="ECO:0000313" key="1">
    <source>
        <dbReference type="EMBL" id="EJZ64738.1"/>
    </source>
</evidence>
<dbReference type="Proteomes" id="UP000006044">
    <property type="component" value="Unassembled WGS sequence"/>
</dbReference>
<dbReference type="RefSeq" id="WP_008861706.1">
    <property type="nucleotide sequence ID" value="NZ_JH815204.1"/>
</dbReference>
<accession>K0WZX4</accession>
<dbReference type="HOGENOM" id="CLU_2647175_0_0_10"/>